<evidence type="ECO:0000313" key="2">
    <source>
        <dbReference type="Proteomes" id="UP000675881"/>
    </source>
</evidence>
<proteinExistence type="predicted"/>
<dbReference type="EMBL" id="HG994591">
    <property type="protein sequence ID" value="CAF2819825.1"/>
    <property type="molecule type" value="Genomic_DNA"/>
</dbReference>
<sequence>MIAIMSWSSVERAHCSAQQINCFKYNYVQTGHKYDTTNNWSTSARPITRETLGERELRTCNPYHVLSVNMPLPWDFPIVQSLYLEDIWFQRDGAMTHSSMTVLREHFPERLISIRGDLEWPVRSTDYPACDFLFVVIFVILCLCQLSENPTRLKGQRPRRK</sequence>
<protein>
    <submittedName>
        <fullName evidence="1">(salmon louse) hypothetical protein</fullName>
    </submittedName>
</protein>
<dbReference type="Proteomes" id="UP000675881">
    <property type="component" value="Chromosome 12"/>
</dbReference>
<name>A0A7R8CH10_LEPSM</name>
<gene>
    <name evidence="1" type="ORF">LSAA_3562</name>
</gene>
<evidence type="ECO:0000313" key="1">
    <source>
        <dbReference type="EMBL" id="CAF2819825.1"/>
    </source>
</evidence>
<organism evidence="1 2">
    <name type="scientific">Lepeophtheirus salmonis</name>
    <name type="common">Salmon louse</name>
    <name type="synonym">Caligus salmonis</name>
    <dbReference type="NCBI Taxonomy" id="72036"/>
    <lineage>
        <taxon>Eukaryota</taxon>
        <taxon>Metazoa</taxon>
        <taxon>Ecdysozoa</taxon>
        <taxon>Arthropoda</taxon>
        <taxon>Crustacea</taxon>
        <taxon>Multicrustacea</taxon>
        <taxon>Hexanauplia</taxon>
        <taxon>Copepoda</taxon>
        <taxon>Siphonostomatoida</taxon>
        <taxon>Caligidae</taxon>
        <taxon>Lepeophtheirus</taxon>
    </lineage>
</organism>
<dbReference type="OrthoDB" id="6375373at2759"/>
<dbReference type="AlphaFoldDB" id="A0A7R8CH10"/>
<accession>A0A7R8CH10</accession>
<keyword evidence="2" id="KW-1185">Reference proteome</keyword>
<reference evidence="1" key="1">
    <citation type="submission" date="2021-02" db="EMBL/GenBank/DDBJ databases">
        <authorList>
            <person name="Bekaert M."/>
        </authorList>
    </citation>
    <scope>NUCLEOTIDE SEQUENCE</scope>
    <source>
        <strain evidence="1">IoA-00</strain>
    </source>
</reference>